<comment type="caution">
    <text evidence="2">The sequence shown here is derived from an EMBL/GenBank/DDBJ whole genome shotgun (WGS) entry which is preliminary data.</text>
</comment>
<keyword evidence="3" id="KW-1185">Reference proteome</keyword>
<dbReference type="PANTHER" id="PTHR31493">
    <property type="entry name" value="NAZO FAMILY MEMBER"/>
    <property type="match status" value="1"/>
</dbReference>
<dbReference type="Proteomes" id="UP000789390">
    <property type="component" value="Unassembled WGS sequence"/>
</dbReference>
<dbReference type="EMBL" id="CAKKLH010000292">
    <property type="protein sequence ID" value="CAH0109369.1"/>
    <property type="molecule type" value="Genomic_DNA"/>
</dbReference>
<comment type="similarity">
    <text evidence="1">Belongs to the C19orf12 family.</text>
</comment>
<proteinExistence type="inferred from homology"/>
<dbReference type="InterPro" id="IPR033369">
    <property type="entry name" value="C19orf12"/>
</dbReference>
<evidence type="ECO:0000256" key="1">
    <source>
        <dbReference type="ARBA" id="ARBA00029457"/>
    </source>
</evidence>
<accession>A0A8J2RZ70</accession>
<gene>
    <name evidence="2" type="ORF">DGAL_LOCUS12846</name>
</gene>
<organism evidence="2 3">
    <name type="scientific">Daphnia galeata</name>
    <dbReference type="NCBI Taxonomy" id="27404"/>
    <lineage>
        <taxon>Eukaryota</taxon>
        <taxon>Metazoa</taxon>
        <taxon>Ecdysozoa</taxon>
        <taxon>Arthropoda</taxon>
        <taxon>Crustacea</taxon>
        <taxon>Branchiopoda</taxon>
        <taxon>Diplostraca</taxon>
        <taxon>Cladocera</taxon>
        <taxon>Anomopoda</taxon>
        <taxon>Daphniidae</taxon>
        <taxon>Daphnia</taxon>
    </lineage>
</organism>
<dbReference type="OrthoDB" id="6362390at2759"/>
<dbReference type="AlphaFoldDB" id="A0A8J2RZ70"/>
<protein>
    <submittedName>
        <fullName evidence="2">Uncharacterized protein</fullName>
    </submittedName>
</protein>
<name>A0A8J2RZ70_9CRUS</name>
<reference evidence="2" key="1">
    <citation type="submission" date="2021-11" db="EMBL/GenBank/DDBJ databases">
        <authorList>
            <person name="Schell T."/>
        </authorList>
    </citation>
    <scope>NUCLEOTIDE SEQUENCE</scope>
    <source>
        <strain evidence="2">M5</strain>
    </source>
</reference>
<sequence length="150" mass="16029">MQVLIIQVIEGVLEELSKTKSISESIFGPIKDAAIVGVSTLIGGLAGGSKGAALGAAAGAGYLGMGYGQNYKPLMAALREDFTVEERNSLYERLWLKLKSSVAGPLNESTVYSTVTQLSKIVQQNPEMMGSIVNELKDTFGQKSLNFRLN</sequence>
<evidence type="ECO:0000313" key="3">
    <source>
        <dbReference type="Proteomes" id="UP000789390"/>
    </source>
</evidence>
<evidence type="ECO:0000313" key="2">
    <source>
        <dbReference type="EMBL" id="CAH0109369.1"/>
    </source>
</evidence>
<dbReference type="PANTHER" id="PTHR31493:SF1">
    <property type="entry name" value="PROTEIN C19ORF12"/>
    <property type="match status" value="1"/>
</dbReference>